<feature type="compositionally biased region" description="Basic and acidic residues" evidence="1">
    <location>
        <begin position="338"/>
        <end position="351"/>
    </location>
</feature>
<name>A0ABR8LA35_9ACTN</name>
<sequence>MDEIAAVGRLWADVPEGSDEDLRGARGALLAAARAPRPRAWTLRVPRTGLRIALAGGVAAALTAGVLVAEIRPDRSDSRGVAGLPAAPPANARDLLQRAARTAAAEPDLRPHPGQYVHLKMRTMSYWSMESGGMQVTGTEERWIPADGTGPWLSRERQIGTARAPGIALPNSPLQLNKEPEDTLTEAPACVSADTATASRMATWPLDEAWLRRRIETEAAKYTAVPEHLRFWGAVETFVRDSAFRPSLTAALFRIAAEVDGITMVPDAVDAAGRHGIGVTLEEEYTRTELIFDKSTYRYLGERTVATRDKTRSFTTRPLSKAHVDRIVRDLVARGADPKESRREIERDAKPRKVTTRTPKGAVIGSSAVVGVEVAKDLPSLAPHPSYVKVPC</sequence>
<evidence type="ECO:0000256" key="1">
    <source>
        <dbReference type="SAM" id="MobiDB-lite"/>
    </source>
</evidence>
<gene>
    <name evidence="2" type="ORF">IEQ31_32020</name>
</gene>
<evidence type="ECO:0000313" key="2">
    <source>
        <dbReference type="EMBL" id="MBD3147772.1"/>
    </source>
</evidence>
<organism evidence="2 3">
    <name type="scientific">Microbispora bryophytorum subsp. camponoti</name>
    <dbReference type="NCBI Taxonomy" id="1677852"/>
    <lineage>
        <taxon>Bacteria</taxon>
        <taxon>Bacillati</taxon>
        <taxon>Actinomycetota</taxon>
        <taxon>Actinomycetes</taxon>
        <taxon>Streptosporangiales</taxon>
        <taxon>Streptosporangiaceae</taxon>
        <taxon>Microbispora</taxon>
    </lineage>
</organism>
<keyword evidence="3" id="KW-1185">Reference proteome</keyword>
<feature type="region of interest" description="Disordered" evidence="1">
    <location>
        <begin position="338"/>
        <end position="360"/>
    </location>
</feature>
<dbReference type="NCBIfam" id="NF038083">
    <property type="entry name" value="CU044_5270_fam"/>
    <property type="match status" value="1"/>
</dbReference>
<dbReference type="InterPro" id="IPR047789">
    <property type="entry name" value="CU044_5270-like"/>
</dbReference>
<reference evidence="2 3" key="1">
    <citation type="submission" date="2020-09" db="EMBL/GenBank/DDBJ databases">
        <title>Actinomycete isolated from the Camponotus japonicus Mayr.</title>
        <authorList>
            <person name="Gong X."/>
        </authorList>
    </citation>
    <scope>NUCLEOTIDE SEQUENCE [LARGE SCALE GENOMIC DNA]</scope>
    <source>
        <strain evidence="2 3">2C-HV3</strain>
    </source>
</reference>
<comment type="caution">
    <text evidence="2">The sequence shown here is derived from an EMBL/GenBank/DDBJ whole genome shotgun (WGS) entry which is preliminary data.</text>
</comment>
<dbReference type="Proteomes" id="UP000653231">
    <property type="component" value="Unassembled WGS sequence"/>
</dbReference>
<dbReference type="EMBL" id="JACXRZ010000035">
    <property type="protein sequence ID" value="MBD3147772.1"/>
    <property type="molecule type" value="Genomic_DNA"/>
</dbReference>
<accession>A0ABR8LA35</accession>
<protein>
    <submittedName>
        <fullName evidence="2">CU044_5270 family protein</fullName>
    </submittedName>
</protein>
<proteinExistence type="predicted"/>
<evidence type="ECO:0000313" key="3">
    <source>
        <dbReference type="Proteomes" id="UP000653231"/>
    </source>
</evidence>
<dbReference type="RefSeq" id="WP_191054925.1">
    <property type="nucleotide sequence ID" value="NZ_JACXRZ010000035.1"/>
</dbReference>